<keyword evidence="4" id="KW-1185">Reference proteome</keyword>
<name>A0A3E4VXR2_9BACT</name>
<dbReference type="AlphaFoldDB" id="A0A3E4VXR2"/>
<evidence type="ECO:0000313" key="2">
    <source>
        <dbReference type="EMBL" id="RGM34742.1"/>
    </source>
</evidence>
<protein>
    <submittedName>
        <fullName evidence="2">Uncharacterized protein</fullName>
    </submittedName>
</protein>
<evidence type="ECO:0000313" key="1">
    <source>
        <dbReference type="EMBL" id="RGK50527.1"/>
    </source>
</evidence>
<evidence type="ECO:0000313" key="3">
    <source>
        <dbReference type="Proteomes" id="UP000260780"/>
    </source>
</evidence>
<comment type="caution">
    <text evidence="2">The sequence shown here is derived from an EMBL/GenBank/DDBJ whole genome shotgun (WGS) entry which is preliminary data.</text>
</comment>
<organism evidence="2 3">
    <name type="scientific">Phocaeicola plebeius</name>
    <dbReference type="NCBI Taxonomy" id="310297"/>
    <lineage>
        <taxon>Bacteria</taxon>
        <taxon>Pseudomonadati</taxon>
        <taxon>Bacteroidota</taxon>
        <taxon>Bacteroidia</taxon>
        <taxon>Bacteroidales</taxon>
        <taxon>Bacteroidaceae</taxon>
        <taxon>Phocaeicola</taxon>
    </lineage>
</organism>
<proteinExistence type="predicted"/>
<accession>A0A3E4VXR2</accession>
<dbReference type="Proteomes" id="UP000260862">
    <property type="component" value="Unassembled WGS sequence"/>
</dbReference>
<dbReference type="Proteomes" id="UP000260780">
    <property type="component" value="Unassembled WGS sequence"/>
</dbReference>
<sequence length="147" mass="17325">MRYTVNIIVSIKDVIKKMDIEIPEYISNIQSFYLYLKEKCDLPQVNQGEVCICSKDKNRDITLFVITDTESVLYSPFEDISMFASIFPLYISYCSTIARAEEIFLANEGSHYYMWHEGYEDEYSKYGIAKELEEEWLQEYCLSPKIP</sequence>
<dbReference type="EMBL" id="QSTF01000064">
    <property type="protein sequence ID" value="RGM34742.1"/>
    <property type="molecule type" value="Genomic_DNA"/>
</dbReference>
<dbReference type="EMBL" id="QSQT01000049">
    <property type="protein sequence ID" value="RGK50527.1"/>
    <property type="molecule type" value="Genomic_DNA"/>
</dbReference>
<evidence type="ECO:0000313" key="4">
    <source>
        <dbReference type="Proteomes" id="UP000260862"/>
    </source>
</evidence>
<gene>
    <name evidence="2" type="ORF">DXC17_16025</name>
    <name evidence="1" type="ORF">DXD04_15910</name>
</gene>
<reference evidence="3 4" key="1">
    <citation type="submission" date="2018-08" db="EMBL/GenBank/DDBJ databases">
        <title>A genome reference for cultivated species of the human gut microbiota.</title>
        <authorList>
            <person name="Zou Y."/>
            <person name="Xue W."/>
            <person name="Luo G."/>
        </authorList>
    </citation>
    <scope>NUCLEOTIDE SEQUENCE [LARGE SCALE GENOMIC DNA]</scope>
    <source>
        <strain evidence="2 3">OM08-14</strain>
        <strain evidence="1 4">TF10-3AC</strain>
    </source>
</reference>